<keyword evidence="6" id="KW-1185">Reference proteome</keyword>
<dbReference type="AlphaFoldDB" id="A0AAV9LUN2"/>
<dbReference type="Proteomes" id="UP001311915">
    <property type="component" value="Unassembled WGS sequence"/>
</dbReference>
<dbReference type="EMBL" id="JAWPEI010000004">
    <property type="protein sequence ID" value="KAK4729133.1"/>
    <property type="molecule type" value="Genomic_DNA"/>
</dbReference>
<keyword evidence="3" id="KW-0378">Hydrolase</keyword>
<dbReference type="PANTHER" id="PTHR31470">
    <property type="entry name" value="CYSTEINE PROTEINASES SUPERFAMILY PROTEIN-RELATED-RELATED"/>
    <property type="match status" value="1"/>
</dbReference>
<dbReference type="PROSITE" id="PS50600">
    <property type="entry name" value="ULP_PROTEASE"/>
    <property type="match status" value="1"/>
</dbReference>
<proteinExistence type="inferred from homology"/>
<evidence type="ECO:0000313" key="6">
    <source>
        <dbReference type="Proteomes" id="UP001311915"/>
    </source>
</evidence>
<keyword evidence="2" id="KW-0645">Protease</keyword>
<evidence type="ECO:0000259" key="4">
    <source>
        <dbReference type="PROSITE" id="PS50600"/>
    </source>
</evidence>
<feature type="domain" description="Ubiquitin-like protease family profile" evidence="4">
    <location>
        <begin position="1"/>
        <end position="181"/>
    </location>
</feature>
<dbReference type="InterPro" id="IPR003653">
    <property type="entry name" value="Peptidase_C48_C"/>
</dbReference>
<evidence type="ECO:0000256" key="3">
    <source>
        <dbReference type="ARBA" id="ARBA00022801"/>
    </source>
</evidence>
<comment type="caution">
    <text evidence="5">The sequence shown here is derived from an EMBL/GenBank/DDBJ whole genome shotgun (WGS) entry which is preliminary data.</text>
</comment>
<dbReference type="GO" id="GO:0008234">
    <property type="term" value="F:cysteine-type peptidase activity"/>
    <property type="evidence" value="ECO:0007669"/>
    <property type="project" value="InterPro"/>
</dbReference>
<dbReference type="PANTHER" id="PTHR31470:SF46">
    <property type="entry name" value="ULP1 PROTEASE FAMILY, C-TERMINAL CATALYTIC DOMAIN CONTAINING PROTEIN"/>
    <property type="match status" value="1"/>
</dbReference>
<gene>
    <name evidence="5" type="ORF">R3W88_022121</name>
</gene>
<accession>A0AAV9LUN2</accession>
<reference evidence="5 6" key="1">
    <citation type="submission" date="2023-10" db="EMBL/GenBank/DDBJ databases">
        <title>Genome-Wide Identification Analysis in wild type Solanum Pinnatisectum Reveals Some Genes Defensing Phytophthora Infestans.</title>
        <authorList>
            <person name="Sun C."/>
        </authorList>
    </citation>
    <scope>NUCLEOTIDE SEQUENCE [LARGE SCALE GENOMIC DNA]</scope>
    <source>
        <strain evidence="5">LQN</strain>
        <tissue evidence="5">Leaf</tissue>
    </source>
</reference>
<name>A0AAV9LUN2_9SOLN</name>
<dbReference type="InterPro" id="IPR038765">
    <property type="entry name" value="Papain-like_cys_pep_sf"/>
</dbReference>
<evidence type="ECO:0000256" key="1">
    <source>
        <dbReference type="ARBA" id="ARBA00005234"/>
    </source>
</evidence>
<sequence>MRKKSKQQNHSKYRYTTINCFFKTCIDNVSIVLEYENKIVGTIKGFGIPGGLPWHLTDEVYIPVNCNGEFHWILAIVVLKERCIKVYDSMSSYRTNGKLCSEIQKLSTLLPKYIKSSGFFDQKDQTNWPVLESYQGKNKSHPFEVRRVTGFLSDGLQVPSYGISSETLRMRLLHSYGIMGF</sequence>
<dbReference type="Pfam" id="PF02902">
    <property type="entry name" value="Peptidase_C48"/>
    <property type="match status" value="1"/>
</dbReference>
<evidence type="ECO:0000313" key="5">
    <source>
        <dbReference type="EMBL" id="KAK4729133.1"/>
    </source>
</evidence>
<dbReference type="Gene3D" id="3.40.395.10">
    <property type="entry name" value="Adenoviral Proteinase, Chain A"/>
    <property type="match status" value="1"/>
</dbReference>
<comment type="similarity">
    <text evidence="1">Belongs to the peptidase C48 family.</text>
</comment>
<protein>
    <recommendedName>
        <fullName evidence="4">Ubiquitin-like protease family profile domain-containing protein</fullName>
    </recommendedName>
</protein>
<dbReference type="SUPFAM" id="SSF54001">
    <property type="entry name" value="Cysteine proteinases"/>
    <property type="match status" value="1"/>
</dbReference>
<evidence type="ECO:0000256" key="2">
    <source>
        <dbReference type="ARBA" id="ARBA00022670"/>
    </source>
</evidence>
<dbReference type="GO" id="GO:0006508">
    <property type="term" value="P:proteolysis"/>
    <property type="evidence" value="ECO:0007669"/>
    <property type="project" value="UniProtKB-KW"/>
</dbReference>
<organism evidence="5 6">
    <name type="scientific">Solanum pinnatisectum</name>
    <name type="common">tansyleaf nightshade</name>
    <dbReference type="NCBI Taxonomy" id="50273"/>
    <lineage>
        <taxon>Eukaryota</taxon>
        <taxon>Viridiplantae</taxon>
        <taxon>Streptophyta</taxon>
        <taxon>Embryophyta</taxon>
        <taxon>Tracheophyta</taxon>
        <taxon>Spermatophyta</taxon>
        <taxon>Magnoliopsida</taxon>
        <taxon>eudicotyledons</taxon>
        <taxon>Gunneridae</taxon>
        <taxon>Pentapetalae</taxon>
        <taxon>asterids</taxon>
        <taxon>lamiids</taxon>
        <taxon>Solanales</taxon>
        <taxon>Solanaceae</taxon>
        <taxon>Solanoideae</taxon>
        <taxon>Solaneae</taxon>
        <taxon>Solanum</taxon>
    </lineage>
</organism>